<dbReference type="EMBL" id="CP021170">
    <property type="protein sequence ID" value="ARR10674.1"/>
    <property type="molecule type" value="Genomic_DNA"/>
</dbReference>
<dbReference type="RefSeq" id="WP_087071386.1">
    <property type="nucleotide sequence ID" value="NZ_CP021170.1"/>
</dbReference>
<name>A0A1X9T452_9BACL</name>
<evidence type="ECO:0000313" key="2">
    <source>
        <dbReference type="EMBL" id="ARR10674.1"/>
    </source>
</evidence>
<protein>
    <submittedName>
        <fullName evidence="2">Uncharacterized protein</fullName>
    </submittedName>
</protein>
<evidence type="ECO:0000256" key="1">
    <source>
        <dbReference type="SAM" id="Phobius"/>
    </source>
</evidence>
<sequence>MNVLFILWGAITLIVILFLLYSIYKRVTYKPFPADQVQKYLEEILSDEHLSMRIEISHRLYQWEVFCEKKVLNDSMLTRFLILLTVQLGLFIIHPTLSDFFKGHWEIILFILTIIILVYLALRNITNHQYIQMDFCWNSFLLEETLKKEERDQLLKSEQLLPAESRKEVYDE</sequence>
<dbReference type="AlphaFoldDB" id="A0A1X9T452"/>
<keyword evidence="1" id="KW-0812">Transmembrane</keyword>
<keyword evidence="1" id="KW-0472">Membrane</keyword>
<keyword evidence="1" id="KW-1133">Transmembrane helix</keyword>
<reference evidence="2 3" key="1">
    <citation type="journal article" date="2016" name="Int. J. Syst. Evol. Microbiol.">
        <title>Paenibacillus damxungensis sp. nov., isolated from raw yak (Bos grunniens) milk.</title>
        <authorList>
            <person name="Wu Z."/>
            <person name="Gao C."/>
            <person name="Han J."/>
            <person name="Liu Z."/>
        </authorList>
    </citation>
    <scope>NUCLEOTIDE SEQUENCE [LARGE SCALE GENOMIC DNA]</scope>
    <source>
        <strain evidence="2 3">BD3526</strain>
        <plasmid evidence="2 3">unnamed1</plasmid>
    </source>
</reference>
<feature type="transmembrane region" description="Helical" evidence="1">
    <location>
        <begin position="80"/>
        <end position="97"/>
    </location>
</feature>
<geneLocation type="plasmid" evidence="2 3">
    <name>unnamed1</name>
</geneLocation>
<evidence type="ECO:0000313" key="3">
    <source>
        <dbReference type="Proteomes" id="UP000078148"/>
    </source>
</evidence>
<feature type="transmembrane region" description="Helical" evidence="1">
    <location>
        <begin position="103"/>
        <end position="122"/>
    </location>
</feature>
<keyword evidence="2" id="KW-0614">Plasmid</keyword>
<gene>
    <name evidence="2" type="ORF">AR543_p0066</name>
</gene>
<dbReference type="KEGG" id="pbv:AR543_p0066"/>
<keyword evidence="3" id="KW-1185">Reference proteome</keyword>
<feature type="transmembrane region" description="Helical" evidence="1">
    <location>
        <begin position="6"/>
        <end position="24"/>
    </location>
</feature>
<dbReference type="Proteomes" id="UP000078148">
    <property type="component" value="Plasmid unnamed1"/>
</dbReference>
<accession>A0A1X9T452</accession>
<organism evidence="2 3">
    <name type="scientific">Paenibacillus bovis</name>
    <dbReference type="NCBI Taxonomy" id="1616788"/>
    <lineage>
        <taxon>Bacteria</taxon>
        <taxon>Bacillati</taxon>
        <taxon>Bacillota</taxon>
        <taxon>Bacilli</taxon>
        <taxon>Bacillales</taxon>
        <taxon>Paenibacillaceae</taxon>
        <taxon>Paenibacillus</taxon>
    </lineage>
</organism>
<proteinExistence type="predicted"/>